<keyword evidence="9" id="KW-1185">Reference proteome</keyword>
<dbReference type="GO" id="GO:0016491">
    <property type="term" value="F:oxidoreductase activity"/>
    <property type="evidence" value="ECO:0007669"/>
    <property type="project" value="UniProtKB-KW"/>
</dbReference>
<name>A0A918BMZ8_9ACTN</name>
<keyword evidence="3" id="KW-0560">Oxidoreductase</keyword>
<feature type="domain" description="Plastocyanin-like" evidence="7">
    <location>
        <begin position="105"/>
        <end position="217"/>
    </location>
</feature>
<feature type="region of interest" description="Disordered" evidence="4">
    <location>
        <begin position="1"/>
        <end position="32"/>
    </location>
</feature>
<evidence type="ECO:0000256" key="5">
    <source>
        <dbReference type="SAM" id="Phobius"/>
    </source>
</evidence>
<evidence type="ECO:0000259" key="7">
    <source>
        <dbReference type="Pfam" id="PF07732"/>
    </source>
</evidence>
<reference evidence="8" key="2">
    <citation type="submission" date="2020-09" db="EMBL/GenBank/DDBJ databases">
        <authorList>
            <person name="Sun Q."/>
            <person name="Ohkuma M."/>
        </authorList>
    </citation>
    <scope>NUCLEOTIDE SEQUENCE</scope>
    <source>
        <strain evidence="8">JCM 4403</strain>
    </source>
</reference>
<accession>A0A918BMZ8</accession>
<evidence type="ECO:0000259" key="6">
    <source>
        <dbReference type="Pfam" id="PF07731"/>
    </source>
</evidence>
<dbReference type="Pfam" id="PF07731">
    <property type="entry name" value="Cu-oxidase_2"/>
    <property type="match status" value="1"/>
</dbReference>
<evidence type="ECO:0000313" key="8">
    <source>
        <dbReference type="EMBL" id="GGQ81445.1"/>
    </source>
</evidence>
<feature type="domain" description="Plastocyanin-like" evidence="6">
    <location>
        <begin position="406"/>
        <end position="520"/>
    </location>
</feature>
<dbReference type="SUPFAM" id="SSF49503">
    <property type="entry name" value="Cupredoxins"/>
    <property type="match status" value="3"/>
</dbReference>
<proteinExistence type="inferred from homology"/>
<feature type="transmembrane region" description="Helical" evidence="5">
    <location>
        <begin position="40"/>
        <end position="63"/>
    </location>
</feature>
<dbReference type="CDD" id="cd04232">
    <property type="entry name" value="CuRO_1_CueO_FtsP"/>
    <property type="match status" value="1"/>
</dbReference>
<keyword evidence="5" id="KW-0472">Membrane</keyword>
<evidence type="ECO:0000256" key="2">
    <source>
        <dbReference type="ARBA" id="ARBA00022723"/>
    </source>
</evidence>
<dbReference type="PROSITE" id="PS00080">
    <property type="entry name" value="MULTICOPPER_OXIDASE2"/>
    <property type="match status" value="1"/>
</dbReference>
<protein>
    <submittedName>
        <fullName evidence="8">Multicopper oxidase</fullName>
    </submittedName>
</protein>
<dbReference type="EMBL" id="BMTU01000005">
    <property type="protein sequence ID" value="GGQ81445.1"/>
    <property type="molecule type" value="Genomic_DNA"/>
</dbReference>
<dbReference type="GO" id="GO:0005507">
    <property type="term" value="F:copper ion binding"/>
    <property type="evidence" value="ECO:0007669"/>
    <property type="project" value="InterPro"/>
</dbReference>
<reference evidence="8" key="1">
    <citation type="journal article" date="2014" name="Int. J. Syst. Evol. Microbiol.">
        <title>Complete genome sequence of Corynebacterium casei LMG S-19264T (=DSM 44701T), isolated from a smear-ripened cheese.</title>
        <authorList>
            <consortium name="US DOE Joint Genome Institute (JGI-PGF)"/>
            <person name="Walter F."/>
            <person name="Albersmeier A."/>
            <person name="Kalinowski J."/>
            <person name="Ruckert C."/>
        </authorList>
    </citation>
    <scope>NUCLEOTIDE SEQUENCE</scope>
    <source>
        <strain evidence="8">JCM 4403</strain>
    </source>
</reference>
<keyword evidence="5" id="KW-0812">Transmembrane</keyword>
<dbReference type="CDD" id="cd13890">
    <property type="entry name" value="CuRO_3_CueO_FtsP"/>
    <property type="match status" value="1"/>
</dbReference>
<dbReference type="PANTHER" id="PTHR48267:SF1">
    <property type="entry name" value="BILIRUBIN OXIDASE"/>
    <property type="match status" value="1"/>
</dbReference>
<dbReference type="AlphaFoldDB" id="A0A918BMZ8"/>
<dbReference type="InterPro" id="IPR045087">
    <property type="entry name" value="Cu-oxidase_fam"/>
</dbReference>
<dbReference type="Proteomes" id="UP000656732">
    <property type="component" value="Unassembled WGS sequence"/>
</dbReference>
<evidence type="ECO:0000256" key="1">
    <source>
        <dbReference type="ARBA" id="ARBA00010609"/>
    </source>
</evidence>
<organism evidence="8 9">
    <name type="scientific">Streptomyces pilosus</name>
    <dbReference type="NCBI Taxonomy" id="28893"/>
    <lineage>
        <taxon>Bacteria</taxon>
        <taxon>Bacillati</taxon>
        <taxon>Actinomycetota</taxon>
        <taxon>Actinomycetes</taxon>
        <taxon>Kitasatosporales</taxon>
        <taxon>Streptomycetaceae</taxon>
        <taxon>Streptomyces</taxon>
    </lineage>
</organism>
<comment type="similarity">
    <text evidence="1">Belongs to the multicopper oxidase family.</text>
</comment>
<dbReference type="InterPro" id="IPR011707">
    <property type="entry name" value="Cu-oxidase-like_N"/>
</dbReference>
<keyword evidence="2" id="KW-0479">Metal-binding</keyword>
<evidence type="ECO:0000313" key="9">
    <source>
        <dbReference type="Proteomes" id="UP000656732"/>
    </source>
</evidence>
<keyword evidence="5" id="KW-1133">Transmembrane helix</keyword>
<evidence type="ECO:0000256" key="3">
    <source>
        <dbReference type="ARBA" id="ARBA00023002"/>
    </source>
</evidence>
<dbReference type="CDD" id="cd13867">
    <property type="entry name" value="CuRO_2_CueO_FtsP"/>
    <property type="match status" value="1"/>
</dbReference>
<comment type="caution">
    <text evidence="8">The sequence shown here is derived from an EMBL/GenBank/DDBJ whole genome shotgun (WGS) entry which is preliminary data.</text>
</comment>
<evidence type="ECO:0000256" key="4">
    <source>
        <dbReference type="SAM" id="MobiDB-lite"/>
    </source>
</evidence>
<feature type="compositionally biased region" description="Basic and acidic residues" evidence="4">
    <location>
        <begin position="1"/>
        <end position="10"/>
    </location>
</feature>
<sequence length="553" mass="60945">MSRSAPDDARVMPTPVSHSTAPAGEDPSGAPRRPVRWKRLLVLLGSVVTTLVVAIGALFTWLWTDAKVSTVGQEAFDNVLAIPPVAGSTVDKDGTRVFDLRMRAGRTEFRDGVHTPTWGFNGSYLGPTLRAERGEKVRVRVSNGLDDASTVHWHGMHLPARMDGGPHQMIEPGDTWTPHWTVDQPAATLWYHPHPHGRTEEHVRRGLAGLFLLDDEESRALPLPDRYGVDDLPVVVQDVRFDGARLSGDRGLMQNVGFLGDRTMVNGTLRPYRRVGDELIRLRLLNASTARTYDFGFPDGRGFSLIGTDGGLLERPAVMKRVQLSPGERAEIVVRVRPGERLMLRSFPQDGYGDAWQRRFGGGDDSFDVLELRADDRLRPSPAIPDRLVASELPDGEEAARGRHFDLKLSGVNGRKMDMGRIDETVTRGTTEVWTVRNANGMPHNFHVHDVQFRVLEVDGSPPPPALRGPKDTVFVPAGTTVKLALRFTGPPDPEVPYMYHCHLLYHEDQGMMGQFVVVEKGRSAGTPPDHGHHARGTDYGSARRALGPGGGH</sequence>
<gene>
    <name evidence="8" type="ORF">GCM10010280_30080</name>
</gene>
<dbReference type="PANTHER" id="PTHR48267">
    <property type="entry name" value="CUPREDOXIN SUPERFAMILY PROTEIN"/>
    <property type="match status" value="1"/>
</dbReference>
<dbReference type="InterPro" id="IPR002355">
    <property type="entry name" value="Cu_oxidase_Cu_BS"/>
</dbReference>
<feature type="region of interest" description="Disordered" evidence="4">
    <location>
        <begin position="522"/>
        <end position="553"/>
    </location>
</feature>
<dbReference type="InterPro" id="IPR011706">
    <property type="entry name" value="Cu-oxidase_C"/>
</dbReference>
<dbReference type="Gene3D" id="2.60.40.420">
    <property type="entry name" value="Cupredoxins - blue copper proteins"/>
    <property type="match status" value="3"/>
</dbReference>
<dbReference type="InterPro" id="IPR008972">
    <property type="entry name" value="Cupredoxin"/>
</dbReference>
<dbReference type="Pfam" id="PF07732">
    <property type="entry name" value="Cu-oxidase_3"/>
    <property type="match status" value="1"/>
</dbReference>